<dbReference type="GeneID" id="34312015"/>
<feature type="signal peptide" evidence="1">
    <location>
        <begin position="1"/>
        <end position="27"/>
    </location>
</feature>
<evidence type="ECO:0000313" key="3">
    <source>
        <dbReference type="Proteomes" id="UP000006798"/>
    </source>
</evidence>
<evidence type="ECO:0000256" key="1">
    <source>
        <dbReference type="SAM" id="SignalP"/>
    </source>
</evidence>
<sequence>MLMKLRLRAAMAVGCVTLAVVSGTLRAEEIPLITGKQWTESSEQTKKAYLVGIANLAQVDIAFHAGKPPADSQSVIPRLAKGLKGQTLDTVREGLDRWYAAHSDRLQRPVIETIWFEMVVPGLQSNK</sequence>
<name>F8GVY5_CUPNN</name>
<dbReference type="AlphaFoldDB" id="F8GVY5"/>
<gene>
    <name evidence="2" type="ordered locus">CNE_BB1p02000</name>
</gene>
<dbReference type="Proteomes" id="UP000006798">
    <property type="component" value="Plasmid pBB1"/>
</dbReference>
<feature type="chain" id="PRO_5003371986" evidence="1">
    <location>
        <begin position="28"/>
        <end position="127"/>
    </location>
</feature>
<protein>
    <submittedName>
        <fullName evidence="2">Uncharacterized protein</fullName>
    </submittedName>
</protein>
<dbReference type="KEGG" id="cnc:CNE_BB1p02000"/>
<dbReference type="EMBL" id="CP002879">
    <property type="protein sequence ID" value="AEI81627.1"/>
    <property type="molecule type" value="Genomic_DNA"/>
</dbReference>
<organism evidence="2 3">
    <name type="scientific">Cupriavidus necator (strain ATCC 43291 / DSM 13513 / CCUG 52238 / LMG 8453 / N-1)</name>
    <name type="common">Ralstonia eutropha</name>
    <dbReference type="NCBI Taxonomy" id="1042878"/>
    <lineage>
        <taxon>Bacteria</taxon>
        <taxon>Pseudomonadati</taxon>
        <taxon>Pseudomonadota</taxon>
        <taxon>Betaproteobacteria</taxon>
        <taxon>Burkholderiales</taxon>
        <taxon>Burkholderiaceae</taxon>
        <taxon>Cupriavidus</taxon>
    </lineage>
</organism>
<dbReference type="RefSeq" id="WP_013958684.1">
    <property type="nucleotide sequence ID" value="NC_015727.1"/>
</dbReference>
<keyword evidence="2" id="KW-0614">Plasmid</keyword>
<proteinExistence type="predicted"/>
<keyword evidence="1" id="KW-0732">Signal</keyword>
<evidence type="ECO:0000313" key="2">
    <source>
        <dbReference type="EMBL" id="AEI81627.1"/>
    </source>
</evidence>
<dbReference type="HOGENOM" id="CLU_145321_0_0_4"/>
<geneLocation type="plasmid" evidence="2 3">
    <name>pBB1</name>
</geneLocation>
<accession>F8GVY5</accession>
<reference evidence="2 3" key="1">
    <citation type="journal article" date="2011" name="J. Bacteriol.">
        <title>Complete genome sequence of the type strain Cupriavidus necator N-1.</title>
        <authorList>
            <person name="Poehlein A."/>
            <person name="Kusian B."/>
            <person name="Friedrich B."/>
            <person name="Daniel R."/>
            <person name="Bowien B."/>
        </authorList>
    </citation>
    <scope>NUCLEOTIDE SEQUENCE [LARGE SCALE GENOMIC DNA]</scope>
    <source>
        <strain evidence="3">ATCC 43291 / DSM 13513 / CCUG 52238 / LMG 8453 / N-1</strain>
        <plasmid evidence="2 3">pBB1</plasmid>
    </source>
</reference>